<reference evidence="1 2" key="1">
    <citation type="submission" date="2020-02" db="EMBL/GenBank/DDBJ databases">
        <title>A chromosome-scale genome assembly of the black bullhead catfish (Ameiurus melas).</title>
        <authorList>
            <person name="Wen M."/>
            <person name="Zham M."/>
            <person name="Cabau C."/>
            <person name="Klopp C."/>
            <person name="Donnadieu C."/>
            <person name="Roques C."/>
            <person name="Bouchez O."/>
            <person name="Lampietro C."/>
            <person name="Jouanno E."/>
            <person name="Herpin A."/>
            <person name="Louis A."/>
            <person name="Berthelot C."/>
            <person name="Parey E."/>
            <person name="Roest-Crollius H."/>
            <person name="Braasch I."/>
            <person name="Postlethwait J."/>
            <person name="Robinson-Rechavi M."/>
            <person name="Echchiki A."/>
            <person name="Begum T."/>
            <person name="Montfort J."/>
            <person name="Schartl M."/>
            <person name="Bobe J."/>
            <person name="Guiguen Y."/>
        </authorList>
    </citation>
    <scope>NUCLEOTIDE SEQUENCE [LARGE SCALE GENOMIC DNA]</scope>
    <source>
        <strain evidence="1">M_S1</strain>
        <tissue evidence="1">Blood</tissue>
    </source>
</reference>
<comment type="caution">
    <text evidence="1">The sequence shown here is derived from an EMBL/GenBank/DDBJ whole genome shotgun (WGS) entry which is preliminary data.</text>
</comment>
<keyword evidence="2" id="KW-1185">Reference proteome</keyword>
<dbReference type="EMBL" id="JAAGNN010000009">
    <property type="protein sequence ID" value="KAF4084571.1"/>
    <property type="molecule type" value="Genomic_DNA"/>
</dbReference>
<evidence type="ECO:0000313" key="2">
    <source>
        <dbReference type="Proteomes" id="UP000593565"/>
    </source>
</evidence>
<gene>
    <name evidence="1" type="ORF">AMELA_G00107740</name>
</gene>
<organism evidence="1 2">
    <name type="scientific">Ameiurus melas</name>
    <name type="common">Black bullhead</name>
    <name type="synonym">Silurus melas</name>
    <dbReference type="NCBI Taxonomy" id="219545"/>
    <lineage>
        <taxon>Eukaryota</taxon>
        <taxon>Metazoa</taxon>
        <taxon>Chordata</taxon>
        <taxon>Craniata</taxon>
        <taxon>Vertebrata</taxon>
        <taxon>Euteleostomi</taxon>
        <taxon>Actinopterygii</taxon>
        <taxon>Neopterygii</taxon>
        <taxon>Teleostei</taxon>
        <taxon>Ostariophysi</taxon>
        <taxon>Siluriformes</taxon>
        <taxon>Ictaluridae</taxon>
        <taxon>Ameiurus</taxon>
    </lineage>
</organism>
<sequence>GREVCTRTLGTCPYQYLHELVCIIFGVKLCKIHSILSQKLRDLGMLAFDWLKGRGEGLSEVSPYMQISNCQCRVQTREARADRLTMLTTLSRHLKRG</sequence>
<proteinExistence type="predicted"/>
<evidence type="ECO:0000313" key="1">
    <source>
        <dbReference type="EMBL" id="KAF4084571.1"/>
    </source>
</evidence>
<dbReference type="Proteomes" id="UP000593565">
    <property type="component" value="Unassembled WGS sequence"/>
</dbReference>
<protein>
    <submittedName>
        <fullName evidence="1">Uncharacterized protein</fullName>
    </submittedName>
</protein>
<dbReference type="AlphaFoldDB" id="A0A7J6ARC3"/>
<accession>A0A7J6ARC3</accession>
<feature type="non-terminal residue" evidence="1">
    <location>
        <position position="1"/>
    </location>
</feature>
<name>A0A7J6ARC3_AMEME</name>